<dbReference type="AlphaFoldDB" id="A0A645H2X8"/>
<evidence type="ECO:0000256" key="1">
    <source>
        <dbReference type="SAM" id="Phobius"/>
    </source>
</evidence>
<evidence type="ECO:0000313" key="2">
    <source>
        <dbReference type="EMBL" id="MPN30664.1"/>
    </source>
</evidence>
<dbReference type="EMBL" id="VSSQ01081870">
    <property type="protein sequence ID" value="MPN30664.1"/>
    <property type="molecule type" value="Genomic_DNA"/>
</dbReference>
<keyword evidence="1" id="KW-0472">Membrane</keyword>
<feature type="transmembrane region" description="Helical" evidence="1">
    <location>
        <begin position="85"/>
        <end position="106"/>
    </location>
</feature>
<keyword evidence="1" id="KW-0812">Transmembrane</keyword>
<accession>A0A645H2X8</accession>
<comment type="caution">
    <text evidence="2">The sequence shown here is derived from an EMBL/GenBank/DDBJ whole genome shotgun (WGS) entry which is preliminary data.</text>
</comment>
<feature type="transmembrane region" description="Helical" evidence="1">
    <location>
        <begin position="189"/>
        <end position="207"/>
    </location>
</feature>
<reference evidence="2" key="1">
    <citation type="submission" date="2019-08" db="EMBL/GenBank/DDBJ databases">
        <authorList>
            <person name="Kucharzyk K."/>
            <person name="Murdoch R.W."/>
            <person name="Higgins S."/>
            <person name="Loffler F."/>
        </authorList>
    </citation>
    <scope>NUCLEOTIDE SEQUENCE</scope>
</reference>
<keyword evidence="1" id="KW-1133">Transmembrane helix</keyword>
<proteinExistence type="predicted"/>
<name>A0A645H2X8_9ZZZZ</name>
<sequence length="226" mass="25546">MSINTLARVFTPHDNIVYTANDFRQTLRIAVAGTIALSISTFYNVQYGVFFVVYPLMLMSLVPVFNRHVARQFVFSAAVNCVEMVLIVGYLSQWPVIMTLVVFGLYVMRFRFMSKGPLFLLGSMGVVCQSTMLNFMSYPTTDWHTLMFSNMEACVMAVALSALLHYLIPDVEPRNPPPRIEKDEARIRHESLLSGTVATMIFVIFQICDRCIFANTLDSVHTGIFA</sequence>
<protein>
    <recommendedName>
        <fullName evidence="3">DUF2955 domain-containing protein</fullName>
    </recommendedName>
</protein>
<feature type="transmembrane region" description="Helical" evidence="1">
    <location>
        <begin position="118"/>
        <end position="136"/>
    </location>
</feature>
<evidence type="ECO:0008006" key="3">
    <source>
        <dbReference type="Google" id="ProtNLM"/>
    </source>
</evidence>
<feature type="transmembrane region" description="Helical" evidence="1">
    <location>
        <begin position="148"/>
        <end position="168"/>
    </location>
</feature>
<feature type="transmembrane region" description="Helical" evidence="1">
    <location>
        <begin position="47"/>
        <end position="65"/>
    </location>
</feature>
<gene>
    <name evidence="2" type="ORF">SDC9_178135</name>
</gene>
<dbReference type="Pfam" id="PF11168">
    <property type="entry name" value="DUF2955"/>
    <property type="match status" value="1"/>
</dbReference>
<dbReference type="InterPro" id="IPR022604">
    <property type="entry name" value="DUF2955"/>
</dbReference>
<organism evidence="2">
    <name type="scientific">bioreactor metagenome</name>
    <dbReference type="NCBI Taxonomy" id="1076179"/>
    <lineage>
        <taxon>unclassified sequences</taxon>
        <taxon>metagenomes</taxon>
        <taxon>ecological metagenomes</taxon>
    </lineage>
</organism>